<name>A0A8S2Q6J3_9BILA</name>
<gene>
    <name evidence="1" type="ORF">OVA965_LOCUS27531</name>
    <name evidence="2" type="ORF">TMI583_LOCUS28275</name>
</gene>
<sequence length="139" mass="15782">MVNTRKHLNSDLLPQLYTDGISVTNPRGPKKDAHKLTVVYYILEDIPDTYRSKLSSVMLLAITNTNYLNTDVKRKKFYVPIIDELNKLQSNGFYIHSLDTGVSSKFTTMCTDNLAAHEVGDFQMNFNANFFVAVAIFHS</sequence>
<dbReference type="AlphaFoldDB" id="A0A8S2Q6J3"/>
<evidence type="ECO:0000313" key="3">
    <source>
        <dbReference type="Proteomes" id="UP000682733"/>
    </source>
</evidence>
<comment type="caution">
    <text evidence="2">The sequence shown here is derived from an EMBL/GenBank/DDBJ whole genome shotgun (WGS) entry which is preliminary data.</text>
</comment>
<accession>A0A8S2Q6J3</accession>
<dbReference type="Proteomes" id="UP000682733">
    <property type="component" value="Unassembled WGS sequence"/>
</dbReference>
<dbReference type="Proteomes" id="UP000677228">
    <property type="component" value="Unassembled WGS sequence"/>
</dbReference>
<dbReference type="EMBL" id="CAJOBA010039800">
    <property type="protein sequence ID" value="CAF4083550.1"/>
    <property type="molecule type" value="Genomic_DNA"/>
</dbReference>
<evidence type="ECO:0000313" key="1">
    <source>
        <dbReference type="EMBL" id="CAF1278637.1"/>
    </source>
</evidence>
<evidence type="ECO:0000313" key="2">
    <source>
        <dbReference type="EMBL" id="CAF4083550.1"/>
    </source>
</evidence>
<dbReference type="EMBL" id="CAJNOK010018240">
    <property type="protein sequence ID" value="CAF1278637.1"/>
    <property type="molecule type" value="Genomic_DNA"/>
</dbReference>
<organism evidence="2 3">
    <name type="scientific">Didymodactylos carnosus</name>
    <dbReference type="NCBI Taxonomy" id="1234261"/>
    <lineage>
        <taxon>Eukaryota</taxon>
        <taxon>Metazoa</taxon>
        <taxon>Spiralia</taxon>
        <taxon>Gnathifera</taxon>
        <taxon>Rotifera</taxon>
        <taxon>Eurotatoria</taxon>
        <taxon>Bdelloidea</taxon>
        <taxon>Philodinida</taxon>
        <taxon>Philodinidae</taxon>
        <taxon>Didymodactylos</taxon>
    </lineage>
</organism>
<reference evidence="2" key="1">
    <citation type="submission" date="2021-02" db="EMBL/GenBank/DDBJ databases">
        <authorList>
            <person name="Nowell W R."/>
        </authorList>
    </citation>
    <scope>NUCLEOTIDE SEQUENCE</scope>
</reference>
<proteinExistence type="predicted"/>
<protein>
    <submittedName>
        <fullName evidence="2">Uncharacterized protein</fullName>
    </submittedName>
</protein>